<evidence type="ECO:0000313" key="1">
    <source>
        <dbReference type="EMBL" id="KKK84502.1"/>
    </source>
</evidence>
<accession>A0A0F8YSU9</accession>
<gene>
    <name evidence="1" type="ORF">LCGC14_2782690</name>
</gene>
<dbReference type="EMBL" id="LAZR01051746">
    <property type="protein sequence ID" value="KKK84502.1"/>
    <property type="molecule type" value="Genomic_DNA"/>
</dbReference>
<proteinExistence type="predicted"/>
<reference evidence="1" key="1">
    <citation type="journal article" date="2015" name="Nature">
        <title>Complex archaea that bridge the gap between prokaryotes and eukaryotes.</title>
        <authorList>
            <person name="Spang A."/>
            <person name="Saw J.H."/>
            <person name="Jorgensen S.L."/>
            <person name="Zaremba-Niedzwiedzka K."/>
            <person name="Martijn J."/>
            <person name="Lind A.E."/>
            <person name="van Eijk R."/>
            <person name="Schleper C."/>
            <person name="Guy L."/>
            <person name="Ettema T.J."/>
        </authorList>
    </citation>
    <scope>NUCLEOTIDE SEQUENCE</scope>
</reference>
<name>A0A0F8YSU9_9ZZZZ</name>
<sequence length="109" mass="12556">MRKFTIIGEGDGVDRFCLYGKCLCWLNPDVFKWPTLMLDEVIQVMELPLQKAGILRSDTDGVPWYWIKVGDDLSGHCGRDFERFTHKRYHLDPGGSMPVSTIKLLLNPR</sequence>
<protein>
    <submittedName>
        <fullName evidence="1">Uncharacterized protein</fullName>
    </submittedName>
</protein>
<comment type="caution">
    <text evidence="1">The sequence shown here is derived from an EMBL/GenBank/DDBJ whole genome shotgun (WGS) entry which is preliminary data.</text>
</comment>
<organism evidence="1">
    <name type="scientific">marine sediment metagenome</name>
    <dbReference type="NCBI Taxonomy" id="412755"/>
    <lineage>
        <taxon>unclassified sequences</taxon>
        <taxon>metagenomes</taxon>
        <taxon>ecological metagenomes</taxon>
    </lineage>
</organism>
<dbReference type="AlphaFoldDB" id="A0A0F8YSU9"/>